<dbReference type="Proteomes" id="UP000198862">
    <property type="component" value="Unassembled WGS sequence"/>
</dbReference>
<dbReference type="OrthoDB" id="7066670at2"/>
<dbReference type="EMBL" id="FOLO01000021">
    <property type="protein sequence ID" value="SFC87715.1"/>
    <property type="molecule type" value="Genomic_DNA"/>
</dbReference>
<dbReference type="Pfam" id="PF04217">
    <property type="entry name" value="DUF412"/>
    <property type="match status" value="1"/>
</dbReference>
<keyword evidence="4" id="KW-1003">Cell membrane</keyword>
<proteinExistence type="inferred from homology"/>
<evidence type="ECO:0000313" key="11">
    <source>
        <dbReference type="Proteomes" id="UP000198862"/>
    </source>
</evidence>
<dbReference type="AlphaFoldDB" id="A0A1I1MRA3"/>
<evidence type="ECO:0000313" key="10">
    <source>
        <dbReference type="EMBL" id="SFC87715.1"/>
    </source>
</evidence>
<evidence type="ECO:0000256" key="3">
    <source>
        <dbReference type="ARBA" id="ARBA00018831"/>
    </source>
</evidence>
<keyword evidence="11" id="KW-1185">Reference proteome</keyword>
<keyword evidence="7 9" id="KW-1133">Transmembrane helix</keyword>
<evidence type="ECO:0000256" key="2">
    <source>
        <dbReference type="ARBA" id="ARBA00009474"/>
    </source>
</evidence>
<keyword evidence="6 9" id="KW-0812">Transmembrane</keyword>
<feature type="transmembrane region" description="Helical" evidence="9">
    <location>
        <begin position="40"/>
        <end position="61"/>
    </location>
</feature>
<name>A0A1I1MRA3_9GAMM</name>
<evidence type="ECO:0000256" key="1">
    <source>
        <dbReference type="ARBA" id="ARBA00004429"/>
    </source>
</evidence>
<keyword evidence="8 9" id="KW-0472">Membrane</keyword>
<evidence type="ECO:0000256" key="7">
    <source>
        <dbReference type="ARBA" id="ARBA00022989"/>
    </source>
</evidence>
<dbReference type="GO" id="GO:0005886">
    <property type="term" value="C:plasma membrane"/>
    <property type="evidence" value="ECO:0007669"/>
    <property type="project" value="UniProtKB-SubCell"/>
</dbReference>
<dbReference type="NCBIfam" id="NF002493">
    <property type="entry name" value="PRK01816.1"/>
    <property type="match status" value="1"/>
</dbReference>
<sequence>MQKTLMVQLKEGQSYSKLWPDRIELAPIFIERRVIKATQLAMQVMPALALVSMLVQIQFFGSDYLPQALACSLFFLSLPAQGYLWLGKRSDTLLPPSLANWYREIEVKMQENGHKPNISSARPKYFELASLLKEMFEKMDKAFTRDMF</sequence>
<evidence type="ECO:0000256" key="5">
    <source>
        <dbReference type="ARBA" id="ARBA00022519"/>
    </source>
</evidence>
<keyword evidence="5" id="KW-0997">Cell inner membrane</keyword>
<evidence type="ECO:0000256" key="4">
    <source>
        <dbReference type="ARBA" id="ARBA00022475"/>
    </source>
</evidence>
<feature type="transmembrane region" description="Helical" evidence="9">
    <location>
        <begin position="67"/>
        <end position="86"/>
    </location>
</feature>
<organism evidence="10 11">
    <name type="scientific">Pseudoalteromonas denitrificans DSM 6059</name>
    <dbReference type="NCBI Taxonomy" id="1123010"/>
    <lineage>
        <taxon>Bacteria</taxon>
        <taxon>Pseudomonadati</taxon>
        <taxon>Pseudomonadota</taxon>
        <taxon>Gammaproteobacteria</taxon>
        <taxon>Alteromonadales</taxon>
        <taxon>Pseudoalteromonadaceae</taxon>
        <taxon>Pseudoalteromonas</taxon>
    </lineage>
</organism>
<evidence type="ECO:0000256" key="9">
    <source>
        <dbReference type="SAM" id="Phobius"/>
    </source>
</evidence>
<comment type="similarity">
    <text evidence="2">Belongs to the UPF0208 family.</text>
</comment>
<dbReference type="STRING" id="1123010.SAMN02745724_02782"/>
<reference evidence="10 11" key="1">
    <citation type="submission" date="2016-10" db="EMBL/GenBank/DDBJ databases">
        <authorList>
            <person name="de Groot N.N."/>
        </authorList>
    </citation>
    <scope>NUCLEOTIDE SEQUENCE [LARGE SCALE GENOMIC DNA]</scope>
    <source>
        <strain evidence="10 11">DSM 6059</strain>
    </source>
</reference>
<comment type="subcellular location">
    <subcellularLocation>
        <location evidence="1">Cell inner membrane</location>
        <topology evidence="1">Multi-pass membrane protein</topology>
    </subcellularLocation>
</comment>
<protein>
    <recommendedName>
        <fullName evidence="3">UPF0208 membrane protein YfbV</fullName>
    </recommendedName>
</protein>
<accession>A0A1I1MRA3</accession>
<evidence type="ECO:0000256" key="6">
    <source>
        <dbReference type="ARBA" id="ARBA00022692"/>
    </source>
</evidence>
<dbReference type="InterPro" id="IPR007334">
    <property type="entry name" value="UPF0208"/>
</dbReference>
<gene>
    <name evidence="10" type="ORF">SAMN02745724_02782</name>
</gene>
<dbReference type="RefSeq" id="WP_091984967.1">
    <property type="nucleotide sequence ID" value="NZ_FOLO01000021.1"/>
</dbReference>
<evidence type="ECO:0000256" key="8">
    <source>
        <dbReference type="ARBA" id="ARBA00023136"/>
    </source>
</evidence>